<evidence type="ECO:0000256" key="1">
    <source>
        <dbReference type="SAM" id="MobiDB-lite"/>
    </source>
</evidence>
<dbReference type="GO" id="GO:0004061">
    <property type="term" value="F:arylformamidase activity"/>
    <property type="evidence" value="ECO:0007669"/>
    <property type="project" value="InterPro"/>
</dbReference>
<dbReference type="OrthoDB" id="9777007at2"/>
<dbReference type="SUPFAM" id="SSF102198">
    <property type="entry name" value="Putative cyclase"/>
    <property type="match status" value="1"/>
</dbReference>
<evidence type="ECO:0000313" key="3">
    <source>
        <dbReference type="Proteomes" id="UP000320623"/>
    </source>
</evidence>
<accession>A0A0S4MV76</accession>
<dbReference type="EMBL" id="FAOO01000003">
    <property type="protein sequence ID" value="CUU02804.1"/>
    <property type="molecule type" value="Genomic_DNA"/>
</dbReference>
<dbReference type="PROSITE" id="PS51257">
    <property type="entry name" value="PROKAR_LIPOPROTEIN"/>
    <property type="match status" value="1"/>
</dbReference>
<organism evidence="2 3">
    <name type="scientific">Candidatus Thermokryptus mobilis</name>
    <dbReference type="NCBI Taxonomy" id="1643428"/>
    <lineage>
        <taxon>Bacteria</taxon>
        <taxon>Pseudomonadati</taxon>
        <taxon>Candidatus Kryptoniota</taxon>
        <taxon>Candidatus Thermokryptus</taxon>
    </lineage>
</organism>
<keyword evidence="3" id="KW-1185">Reference proteome</keyword>
<dbReference type="PANTHER" id="PTHR43564:SF2">
    <property type="entry name" value="BLR6059 PROTEIN"/>
    <property type="match status" value="1"/>
</dbReference>
<reference evidence="3" key="1">
    <citation type="submission" date="2015-11" db="EMBL/GenBank/DDBJ databases">
        <authorList>
            <person name="Varghese N."/>
        </authorList>
    </citation>
    <scope>NUCLEOTIDE SEQUENCE [LARGE SCALE GENOMIC DNA]</scope>
</reference>
<dbReference type="GO" id="GO:0019441">
    <property type="term" value="P:L-tryptophan catabolic process to kynurenine"/>
    <property type="evidence" value="ECO:0007669"/>
    <property type="project" value="InterPro"/>
</dbReference>
<feature type="region of interest" description="Disordered" evidence="1">
    <location>
        <begin position="289"/>
        <end position="312"/>
    </location>
</feature>
<dbReference type="PANTHER" id="PTHR43564">
    <property type="entry name" value="KYNURENINE FORMAMIDASE-LIKE PROTEIN"/>
    <property type="match status" value="1"/>
</dbReference>
<sequence length="312" mass="35480">MRRNINLIYIFVVSFFLGCSSNRQEFKLWKVYDDVFKSAKYIDLTHAFNPSIPVWPGFEQARFEPAKAGRDLGDYARKGEEFTYQKHGFIATAYWLPTDQYGTQLDPPAHWDSLGATISDIPATYAIRPLVVIDIHDKVAKDSGYHCSIEDIKAWESKYGKIPEGSVVMIRSDWYKLFQTNPERVNKKPFPGITLEALKFLHLERKILFHGHEPLDTDTTANLEGEYWLMHNHYCQAEGVANLDKVPEAGALIAIGFAKPEGGTGGYARYIAICPPDWKYGKSVIEEPGAPLPKQPFPLRRDKQGVLRPSKR</sequence>
<dbReference type="AlphaFoldDB" id="A0A0S4MV76"/>
<dbReference type="InterPro" id="IPR007325">
    <property type="entry name" value="KFase/CYL"/>
</dbReference>
<name>A0A0S4MV76_9BACT</name>
<dbReference type="Proteomes" id="UP000320623">
    <property type="component" value="Unassembled WGS sequence"/>
</dbReference>
<dbReference type="STRING" id="1643428.GCA_001442855_00573"/>
<dbReference type="Gene3D" id="3.50.30.50">
    <property type="entry name" value="Putative cyclase"/>
    <property type="match status" value="1"/>
</dbReference>
<protein>
    <submittedName>
        <fullName evidence="2">Kynurenine formamidase</fullName>
    </submittedName>
</protein>
<evidence type="ECO:0000313" key="2">
    <source>
        <dbReference type="EMBL" id="CUU02804.1"/>
    </source>
</evidence>
<gene>
    <name evidence="2" type="ORF">JGI1_00588</name>
</gene>
<dbReference type="InterPro" id="IPR037175">
    <property type="entry name" value="KFase_sf"/>
</dbReference>
<dbReference type="Pfam" id="PF04199">
    <property type="entry name" value="Cyclase"/>
    <property type="match status" value="1"/>
</dbReference>
<dbReference type="RefSeq" id="WP_140944379.1">
    <property type="nucleotide sequence ID" value="NZ_FAOO01000003.1"/>
</dbReference>
<proteinExistence type="predicted"/>